<proteinExistence type="predicted"/>
<evidence type="ECO:0000313" key="2">
    <source>
        <dbReference type="EMBL" id="PTW44181.1"/>
    </source>
</evidence>
<accession>A0A2T5TYA3</accession>
<reference evidence="2 3" key="1">
    <citation type="submission" date="2018-04" db="EMBL/GenBank/DDBJ databases">
        <title>Genomic Encyclopedia of Type Strains, Phase III (KMG-III): the genomes of soil and plant-associated and newly described type strains.</title>
        <authorList>
            <person name="Whitman W."/>
        </authorList>
    </citation>
    <scope>NUCLEOTIDE SEQUENCE [LARGE SCALE GENOMIC DNA]</scope>
    <source>
        <strain evidence="2 3">MA-olki</strain>
    </source>
</reference>
<dbReference type="AlphaFoldDB" id="A0A2T5TYA3"/>
<comment type="caution">
    <text evidence="2">The sequence shown here is derived from an EMBL/GenBank/DDBJ whole genome shotgun (WGS) entry which is preliminary data.</text>
</comment>
<evidence type="ECO:0000256" key="1">
    <source>
        <dbReference type="SAM" id="MobiDB-lite"/>
    </source>
</evidence>
<dbReference type="Proteomes" id="UP000244013">
    <property type="component" value="Unassembled WGS sequence"/>
</dbReference>
<evidence type="ECO:0000313" key="3">
    <source>
        <dbReference type="Proteomes" id="UP000244013"/>
    </source>
</evidence>
<sequence>MQGTFSGSEQARDDGIAAGKEPSGSLDHCPYDEYEDPILRAIWQNAFVTSRLYGEP</sequence>
<name>A0A2T5TYA3_9SPHN</name>
<feature type="region of interest" description="Disordered" evidence="1">
    <location>
        <begin position="1"/>
        <end position="29"/>
    </location>
</feature>
<dbReference type="EMBL" id="QAYE01000011">
    <property type="protein sequence ID" value="PTW44181.1"/>
    <property type="molecule type" value="Genomic_DNA"/>
</dbReference>
<gene>
    <name evidence="2" type="ORF">C8J25_11117</name>
</gene>
<protein>
    <submittedName>
        <fullName evidence="2">Uncharacterized protein</fullName>
    </submittedName>
</protein>
<organism evidence="2 3">
    <name type="scientific">Sphingomonas faeni</name>
    <dbReference type="NCBI Taxonomy" id="185950"/>
    <lineage>
        <taxon>Bacteria</taxon>
        <taxon>Pseudomonadati</taxon>
        <taxon>Pseudomonadota</taxon>
        <taxon>Alphaproteobacteria</taxon>
        <taxon>Sphingomonadales</taxon>
        <taxon>Sphingomonadaceae</taxon>
        <taxon>Sphingomonas</taxon>
    </lineage>
</organism>